<dbReference type="Pfam" id="PF01370">
    <property type="entry name" value="Epimerase"/>
    <property type="match status" value="1"/>
</dbReference>
<dbReference type="InterPro" id="IPR036291">
    <property type="entry name" value="NAD(P)-bd_dom_sf"/>
</dbReference>
<comment type="similarity">
    <text evidence="1">Belongs to the NAD(P)-dependent epimerase/dehydratase family.</text>
</comment>
<name>A0A6J5ZX04_9ZZZZ</name>
<dbReference type="Gene3D" id="3.40.50.720">
    <property type="entry name" value="NAD(P)-binding Rossmann-like Domain"/>
    <property type="match status" value="1"/>
</dbReference>
<reference evidence="3" key="1">
    <citation type="submission" date="2020-05" db="EMBL/GenBank/DDBJ databases">
        <authorList>
            <person name="Chiriac C."/>
            <person name="Salcher M."/>
            <person name="Ghai R."/>
            <person name="Kavagutti S V."/>
        </authorList>
    </citation>
    <scope>NUCLEOTIDE SEQUENCE</scope>
</reference>
<evidence type="ECO:0000256" key="1">
    <source>
        <dbReference type="ARBA" id="ARBA00007637"/>
    </source>
</evidence>
<dbReference type="SUPFAM" id="SSF51735">
    <property type="entry name" value="NAD(P)-binding Rossmann-fold domains"/>
    <property type="match status" value="1"/>
</dbReference>
<protein>
    <submittedName>
        <fullName evidence="3">Unannotated protein</fullName>
    </submittedName>
</protein>
<evidence type="ECO:0000313" key="3">
    <source>
        <dbReference type="EMBL" id="CAB4346068.1"/>
    </source>
</evidence>
<gene>
    <name evidence="3" type="ORF">UFOPK3522_01250</name>
</gene>
<feature type="domain" description="NAD-dependent epimerase/dehydratase" evidence="2">
    <location>
        <begin position="10"/>
        <end position="278"/>
    </location>
</feature>
<proteinExistence type="inferred from homology"/>
<dbReference type="PANTHER" id="PTHR43000">
    <property type="entry name" value="DTDP-D-GLUCOSE 4,6-DEHYDRATASE-RELATED"/>
    <property type="match status" value="1"/>
</dbReference>
<dbReference type="EMBL" id="CAESAO010000123">
    <property type="protein sequence ID" value="CAB4346068.1"/>
    <property type="molecule type" value="Genomic_DNA"/>
</dbReference>
<accession>A0A6J5ZX04</accession>
<evidence type="ECO:0000259" key="2">
    <source>
        <dbReference type="Pfam" id="PF01370"/>
    </source>
</evidence>
<dbReference type="InterPro" id="IPR001509">
    <property type="entry name" value="Epimerase_deHydtase"/>
</dbReference>
<organism evidence="3">
    <name type="scientific">freshwater metagenome</name>
    <dbReference type="NCBI Taxonomy" id="449393"/>
    <lineage>
        <taxon>unclassified sequences</taxon>
        <taxon>metagenomes</taxon>
        <taxon>ecological metagenomes</taxon>
    </lineage>
</organism>
<dbReference type="AlphaFoldDB" id="A0A6J5ZX04"/>
<sequence>MATHAAERHVLITGGAGFVGANLAVALIERHPDWKVTAFDNLYRRGSELNLPRLEAAGVRFVKGDVRELEDLQSLPPIDALVECSAEPSALAGVDGQTSYAFQSNLVGAYHCLELARRDSAQMLFLSTSRVYPVAALAALKLDQTAARFAIADDQQLAGASPAGITEDFPLEGARTLYGTTKLAAELLITEYAEMFGLQTVINRCGVIAGPWQMGKVDQGVFTYWLMAHHFDLPLSYIGFDGSGRQVRDLLHIDDLIELVNDQLERPDHWNGVTANVGGGLDVSLSLSETTELCRELTGRELEIDSAGEDRPGDVAVYISDCARLHSLTDWRPQRDARTILGDINDWIEANEAMIRATLVDA</sequence>